<reference evidence="3" key="1">
    <citation type="journal article" date="2023" name="Science">
        <title>Genome structures resolve the early diversification of teleost fishes.</title>
        <authorList>
            <person name="Parey E."/>
            <person name="Louis A."/>
            <person name="Montfort J."/>
            <person name="Bouchez O."/>
            <person name="Roques C."/>
            <person name="Iampietro C."/>
            <person name="Lluch J."/>
            <person name="Castinel A."/>
            <person name="Donnadieu C."/>
            <person name="Desvignes T."/>
            <person name="Floi Bucao C."/>
            <person name="Jouanno E."/>
            <person name="Wen M."/>
            <person name="Mejri S."/>
            <person name="Dirks R."/>
            <person name="Jansen H."/>
            <person name="Henkel C."/>
            <person name="Chen W.J."/>
            <person name="Zahm M."/>
            <person name="Cabau C."/>
            <person name="Klopp C."/>
            <person name="Thompson A.W."/>
            <person name="Robinson-Rechavi M."/>
            <person name="Braasch I."/>
            <person name="Lecointre G."/>
            <person name="Bobe J."/>
            <person name="Postlethwait J.H."/>
            <person name="Berthelot C."/>
            <person name="Roest Crollius H."/>
            <person name="Guiguen Y."/>
        </authorList>
    </citation>
    <scope>NUCLEOTIDE SEQUENCE</scope>
    <source>
        <strain evidence="3">NC1722</strain>
    </source>
</reference>
<dbReference type="PANTHER" id="PTHR46599">
    <property type="entry name" value="PIGGYBAC TRANSPOSABLE ELEMENT-DERIVED PROTEIN 4"/>
    <property type="match status" value="1"/>
</dbReference>
<feature type="region of interest" description="Disordered" evidence="1">
    <location>
        <begin position="1"/>
        <end position="64"/>
    </location>
</feature>
<feature type="compositionally biased region" description="Low complexity" evidence="1">
    <location>
        <begin position="1"/>
        <end position="11"/>
    </location>
</feature>
<proteinExistence type="predicted"/>
<comment type="caution">
    <text evidence="3">The sequence shown here is derived from an EMBL/GenBank/DDBJ whole genome shotgun (WGS) entry which is preliminary data.</text>
</comment>
<feature type="compositionally biased region" description="Basic residues" evidence="1">
    <location>
        <begin position="19"/>
        <end position="35"/>
    </location>
</feature>
<evidence type="ECO:0000313" key="4">
    <source>
        <dbReference type="Proteomes" id="UP001221898"/>
    </source>
</evidence>
<evidence type="ECO:0000259" key="2">
    <source>
        <dbReference type="Pfam" id="PF13843"/>
    </source>
</evidence>
<keyword evidence="4" id="KW-1185">Reference proteome</keyword>
<name>A0AAD7WCK9_9TELE</name>
<dbReference type="Proteomes" id="UP001221898">
    <property type="component" value="Unassembled WGS sequence"/>
</dbReference>
<dbReference type="AlphaFoldDB" id="A0AAD7WCK9"/>
<organism evidence="3 4">
    <name type="scientific">Aldrovandia affinis</name>
    <dbReference type="NCBI Taxonomy" id="143900"/>
    <lineage>
        <taxon>Eukaryota</taxon>
        <taxon>Metazoa</taxon>
        <taxon>Chordata</taxon>
        <taxon>Craniata</taxon>
        <taxon>Vertebrata</taxon>
        <taxon>Euteleostomi</taxon>
        <taxon>Actinopterygii</taxon>
        <taxon>Neopterygii</taxon>
        <taxon>Teleostei</taxon>
        <taxon>Notacanthiformes</taxon>
        <taxon>Halosauridae</taxon>
        <taxon>Aldrovandia</taxon>
    </lineage>
</organism>
<evidence type="ECO:0000313" key="3">
    <source>
        <dbReference type="EMBL" id="KAJ8390989.1"/>
    </source>
</evidence>
<feature type="compositionally biased region" description="Acidic residues" evidence="1">
    <location>
        <begin position="44"/>
        <end position="59"/>
    </location>
</feature>
<gene>
    <name evidence="3" type="ORF">AAFF_G00097670</name>
</gene>
<dbReference type="PANTHER" id="PTHR46599:SF3">
    <property type="entry name" value="PIGGYBAC TRANSPOSABLE ELEMENT-DERIVED PROTEIN 4"/>
    <property type="match status" value="1"/>
</dbReference>
<sequence>MVTRDTSRSPSPDTPPQLVRKRRKAPKWPAPKHTRGANSARAGEEEEERWCNVEEEDTEPAQPHFIPAHPPGPQLNASQSWSPLRLFQLFFSSTVVCTVVNNTNANIQRRKEAGLKAPWNPLSSPKFFVFLRVLIFSGLMFVHDRDNMWRMDWPYQLVFPEGTMSRGWFKAILWCLHLSKPEEDEENVKKRGTAAFDRLFKIKPLYCDIKKQHAWHTV</sequence>
<dbReference type="Pfam" id="PF13843">
    <property type="entry name" value="DDE_Tnp_1_7"/>
    <property type="match status" value="1"/>
</dbReference>
<feature type="domain" description="PiggyBac transposable element-derived protein" evidence="2">
    <location>
        <begin position="82"/>
        <end position="210"/>
    </location>
</feature>
<dbReference type="InterPro" id="IPR029526">
    <property type="entry name" value="PGBD"/>
</dbReference>
<dbReference type="EMBL" id="JAINUG010000163">
    <property type="protein sequence ID" value="KAJ8390989.1"/>
    <property type="molecule type" value="Genomic_DNA"/>
</dbReference>
<protein>
    <recommendedName>
        <fullName evidence="2">PiggyBac transposable element-derived protein domain-containing protein</fullName>
    </recommendedName>
</protein>
<accession>A0AAD7WCK9</accession>
<evidence type="ECO:0000256" key="1">
    <source>
        <dbReference type="SAM" id="MobiDB-lite"/>
    </source>
</evidence>